<protein>
    <submittedName>
        <fullName evidence="2">22031_t:CDS:1</fullName>
    </submittedName>
</protein>
<evidence type="ECO:0000313" key="3">
    <source>
        <dbReference type="Proteomes" id="UP000789405"/>
    </source>
</evidence>
<dbReference type="Proteomes" id="UP000789405">
    <property type="component" value="Unassembled WGS sequence"/>
</dbReference>
<name>A0A9N9KFB2_9GLOM</name>
<reference evidence="2" key="1">
    <citation type="submission" date="2021-06" db="EMBL/GenBank/DDBJ databases">
        <authorList>
            <person name="Kallberg Y."/>
            <person name="Tangrot J."/>
            <person name="Rosling A."/>
        </authorList>
    </citation>
    <scope>NUCLEOTIDE SEQUENCE</scope>
    <source>
        <strain evidence="2">MA453B</strain>
    </source>
</reference>
<feature type="region of interest" description="Disordered" evidence="1">
    <location>
        <begin position="1"/>
        <end position="30"/>
    </location>
</feature>
<feature type="non-terminal residue" evidence="2">
    <location>
        <position position="1"/>
    </location>
</feature>
<proteinExistence type="predicted"/>
<gene>
    <name evidence="2" type="ORF">DERYTH_LOCUS27489</name>
</gene>
<evidence type="ECO:0000313" key="2">
    <source>
        <dbReference type="EMBL" id="CAG8823377.1"/>
    </source>
</evidence>
<feature type="non-terminal residue" evidence="2">
    <location>
        <position position="45"/>
    </location>
</feature>
<organism evidence="2 3">
    <name type="scientific">Dentiscutata erythropus</name>
    <dbReference type="NCBI Taxonomy" id="1348616"/>
    <lineage>
        <taxon>Eukaryota</taxon>
        <taxon>Fungi</taxon>
        <taxon>Fungi incertae sedis</taxon>
        <taxon>Mucoromycota</taxon>
        <taxon>Glomeromycotina</taxon>
        <taxon>Glomeromycetes</taxon>
        <taxon>Diversisporales</taxon>
        <taxon>Gigasporaceae</taxon>
        <taxon>Dentiscutata</taxon>
    </lineage>
</organism>
<feature type="compositionally biased region" description="Polar residues" evidence="1">
    <location>
        <begin position="19"/>
        <end position="30"/>
    </location>
</feature>
<feature type="compositionally biased region" description="Polar residues" evidence="1">
    <location>
        <begin position="1"/>
        <end position="12"/>
    </location>
</feature>
<evidence type="ECO:0000256" key="1">
    <source>
        <dbReference type="SAM" id="MobiDB-lite"/>
    </source>
</evidence>
<comment type="caution">
    <text evidence="2">The sequence shown here is derived from an EMBL/GenBank/DDBJ whole genome shotgun (WGS) entry which is preliminary data.</text>
</comment>
<dbReference type="AlphaFoldDB" id="A0A9N9KFB2"/>
<accession>A0A9N9KFB2</accession>
<dbReference type="EMBL" id="CAJVPY010063367">
    <property type="protein sequence ID" value="CAG8823377.1"/>
    <property type="molecule type" value="Genomic_DNA"/>
</dbReference>
<sequence>NTNDSTDSSHQGTPDLPQGPNSINDESFMLDQNSRIVFNHSTFNK</sequence>
<keyword evidence="3" id="KW-1185">Reference proteome</keyword>